<feature type="transmembrane region" description="Helical" evidence="6">
    <location>
        <begin position="440"/>
        <end position="459"/>
    </location>
</feature>
<feature type="transmembrane region" description="Helical" evidence="6">
    <location>
        <begin position="534"/>
        <end position="554"/>
    </location>
</feature>
<evidence type="ECO:0000256" key="1">
    <source>
        <dbReference type="ARBA" id="ARBA00004141"/>
    </source>
</evidence>
<feature type="transmembrane region" description="Helical" evidence="6">
    <location>
        <begin position="353"/>
        <end position="376"/>
    </location>
</feature>
<dbReference type="AlphaFoldDB" id="F8NY25"/>
<organism>
    <name type="scientific">Serpula lacrymans var. lacrymans (strain S7.9)</name>
    <name type="common">Dry rot fungus</name>
    <dbReference type="NCBI Taxonomy" id="578457"/>
    <lineage>
        <taxon>Eukaryota</taxon>
        <taxon>Fungi</taxon>
        <taxon>Dikarya</taxon>
        <taxon>Basidiomycota</taxon>
        <taxon>Agaricomycotina</taxon>
        <taxon>Agaricomycetes</taxon>
        <taxon>Agaricomycetidae</taxon>
        <taxon>Boletales</taxon>
        <taxon>Coniophorineae</taxon>
        <taxon>Serpulaceae</taxon>
        <taxon>Serpula</taxon>
    </lineage>
</organism>
<keyword evidence="4 6" id="KW-0472">Membrane</keyword>
<keyword evidence="2 6" id="KW-0812">Transmembrane</keyword>
<feature type="compositionally biased region" description="Polar residues" evidence="5">
    <location>
        <begin position="309"/>
        <end position="322"/>
    </location>
</feature>
<dbReference type="EMBL" id="GL945434">
    <property type="protein sequence ID" value="EGO24217.1"/>
    <property type="molecule type" value="Genomic_DNA"/>
</dbReference>
<dbReference type="Gene3D" id="1.20.1250.20">
    <property type="entry name" value="MFS general substrate transporter like domains"/>
    <property type="match status" value="1"/>
</dbReference>
<evidence type="ECO:0000256" key="3">
    <source>
        <dbReference type="ARBA" id="ARBA00022989"/>
    </source>
</evidence>
<dbReference type="PANTHER" id="PTHR23502:SF30">
    <property type="entry name" value="TRANSPORTER, PUTATIVE (AFU_ORTHOLOGUE AFUA_8G04702)-RELATED"/>
    <property type="match status" value="1"/>
</dbReference>
<dbReference type="OrthoDB" id="5215911at2759"/>
<reference evidence="8" key="1">
    <citation type="submission" date="2011-04" db="EMBL/GenBank/DDBJ databases">
        <title>Evolution of plant cell wall degrading machinery underlies the functional diversity of forest fungi.</title>
        <authorList>
            <consortium name="US DOE Joint Genome Institute (JGI-PGF)"/>
            <person name="Eastwood D.C."/>
            <person name="Floudas D."/>
            <person name="Binder M."/>
            <person name="Majcherczyk A."/>
            <person name="Schneider P."/>
            <person name="Aerts A."/>
            <person name="Asiegbu F.O."/>
            <person name="Baker S.E."/>
            <person name="Barry K."/>
            <person name="Bendiksby M."/>
            <person name="Blumentritt M."/>
            <person name="Coutinho P.M."/>
            <person name="Cullen D."/>
            <person name="Cullen D."/>
            <person name="Gathman A."/>
            <person name="Goodell B."/>
            <person name="Henrissat B."/>
            <person name="Ihrmark K."/>
            <person name="Kauserud H."/>
            <person name="Kohler A."/>
            <person name="LaButti K."/>
            <person name="Lapidus A."/>
            <person name="Lavin J.L."/>
            <person name="Lee Y.-H."/>
            <person name="Lindquist E."/>
            <person name="Lilly W."/>
            <person name="Lucas S."/>
            <person name="Morin E."/>
            <person name="Murat C."/>
            <person name="Oguiza J.A."/>
            <person name="Park J."/>
            <person name="Pisabarro A.G."/>
            <person name="Riley R."/>
            <person name="Rosling A."/>
            <person name="Salamov A."/>
            <person name="Schmidt O."/>
            <person name="Schmutz J."/>
            <person name="Skrede I."/>
            <person name="Stenlid J."/>
            <person name="Wiebenga A."/>
            <person name="Xie X."/>
            <person name="Kues U."/>
            <person name="Hibbett D.S."/>
            <person name="Hoffmeister D."/>
            <person name="Hogberg N."/>
            <person name="Martin F."/>
            <person name="Grigoriev I.V."/>
            <person name="Watkinson S.C."/>
        </authorList>
    </citation>
    <scope>NUCLEOTIDE SEQUENCE</scope>
    <source>
        <strain evidence="8">S7.9</strain>
    </source>
</reference>
<dbReference type="InterPro" id="IPR036259">
    <property type="entry name" value="MFS_trans_sf"/>
</dbReference>
<dbReference type="InterPro" id="IPR020846">
    <property type="entry name" value="MFS_dom"/>
</dbReference>
<dbReference type="RefSeq" id="XP_007318236.1">
    <property type="nucleotide sequence ID" value="XM_007318174.1"/>
</dbReference>
<dbReference type="Pfam" id="PF07690">
    <property type="entry name" value="MFS_1"/>
    <property type="match status" value="1"/>
</dbReference>
<dbReference type="Proteomes" id="UP000008064">
    <property type="component" value="Unassembled WGS sequence"/>
</dbReference>
<feature type="transmembrane region" description="Helical" evidence="6">
    <location>
        <begin position="166"/>
        <end position="185"/>
    </location>
</feature>
<dbReference type="HOGENOM" id="CLU_008455_13_3_1"/>
<dbReference type="InterPro" id="IPR011701">
    <property type="entry name" value="MFS"/>
</dbReference>
<gene>
    <name evidence="8" type="ORF">SERLADRAFT_437834</name>
</gene>
<feature type="transmembrane region" description="Helical" evidence="6">
    <location>
        <begin position="135"/>
        <end position="154"/>
    </location>
</feature>
<evidence type="ECO:0000313" key="8">
    <source>
        <dbReference type="EMBL" id="EGO24217.1"/>
    </source>
</evidence>
<dbReference type="PANTHER" id="PTHR23502">
    <property type="entry name" value="MAJOR FACILITATOR SUPERFAMILY"/>
    <property type="match status" value="1"/>
</dbReference>
<dbReference type="GO" id="GO:0005886">
    <property type="term" value="C:plasma membrane"/>
    <property type="evidence" value="ECO:0007669"/>
    <property type="project" value="TreeGrafter"/>
</dbReference>
<feature type="transmembrane region" description="Helical" evidence="6">
    <location>
        <begin position="99"/>
        <end position="123"/>
    </location>
</feature>
<dbReference type="GeneID" id="18814927"/>
<feature type="transmembrane region" description="Helical" evidence="6">
    <location>
        <begin position="505"/>
        <end position="522"/>
    </location>
</feature>
<feature type="transmembrane region" description="Helical" evidence="6">
    <location>
        <begin position="20"/>
        <end position="38"/>
    </location>
</feature>
<feature type="domain" description="Major facilitator superfamily (MFS) profile" evidence="7">
    <location>
        <begin position="101"/>
        <end position="556"/>
    </location>
</feature>
<dbReference type="KEGG" id="sla:SERLADRAFT_437834"/>
<feature type="region of interest" description="Disordered" evidence="5">
    <location>
        <begin position="291"/>
        <end position="322"/>
    </location>
</feature>
<name>F8NY25_SERL9</name>
<dbReference type="PROSITE" id="PS50850">
    <property type="entry name" value="MFS"/>
    <property type="match status" value="1"/>
</dbReference>
<accession>F8NY25</accession>
<evidence type="ECO:0000259" key="7">
    <source>
        <dbReference type="PROSITE" id="PS50850"/>
    </source>
</evidence>
<evidence type="ECO:0000256" key="6">
    <source>
        <dbReference type="SAM" id="Phobius"/>
    </source>
</evidence>
<proteinExistence type="predicted"/>
<feature type="transmembrane region" description="Helical" evidence="6">
    <location>
        <begin position="226"/>
        <end position="247"/>
    </location>
</feature>
<feature type="transmembrane region" description="Helical" evidence="6">
    <location>
        <begin position="253"/>
        <end position="274"/>
    </location>
</feature>
<feature type="transmembrane region" description="Helical" evidence="6">
    <location>
        <begin position="465"/>
        <end position="493"/>
    </location>
</feature>
<keyword evidence="3 6" id="KW-1133">Transmembrane helix</keyword>
<comment type="subcellular location">
    <subcellularLocation>
        <location evidence="1">Membrane</location>
        <topology evidence="1">Multi-pass membrane protein</topology>
    </subcellularLocation>
</comment>
<sequence length="578" mass="63726">MTFCIQTASTFVTSAKDSAYSWNILLITPLVFVVRPSITTSLATMRIIDDSVIPGSVYLVDVQDKTTVTHAAGDSTIVLSPAPSNDINDPLNWSKGRKLLQVICVMIYTSAIGIGTTVLYSILQPITDDTGIPLSTLNAGTGYTFLLLGWGALINQPLALTFGKRGIYLLSVVGNIAMCLWIPYIKTESQWIASKIIQGYLCTPVESLCEVSIADVFFAHERGTYIGIYTLFLFGSNYFAPLIAGFIYDGQGWHWVMYWAAIINVMALIVLFLFMEETNYVRNSSEASEAHELDGSTGSMGIDEDKRNLSSGGRETPTELSGTPKTFVERLAIFNQRYATNKMLVVMIYRPLIMLRFPVVFWAGFQYGTCLVWYNVLNATASLILSDAPYNFRASSVGLTYIGPLVGMFLGTLYSGWIGDKFAVRHARRTGGVREPEHRLWLMVVSLFLCPSSLILWGVGASRNIHWSGLVIGMGMISCSTGIGSALSIGYALDSYKDLSGETMMAVIIVRNTLSFVIGYGITPWLHMGYQNTFISAAFVGLAITMTFMIVIRWGKSWRMASRKIYWSYVAAGSSMAH</sequence>
<dbReference type="SUPFAM" id="SSF103473">
    <property type="entry name" value="MFS general substrate transporter"/>
    <property type="match status" value="1"/>
</dbReference>
<protein>
    <recommendedName>
        <fullName evidence="7">Major facilitator superfamily (MFS) profile domain-containing protein</fullName>
    </recommendedName>
</protein>
<dbReference type="GO" id="GO:0022857">
    <property type="term" value="F:transmembrane transporter activity"/>
    <property type="evidence" value="ECO:0007669"/>
    <property type="project" value="InterPro"/>
</dbReference>
<evidence type="ECO:0000256" key="2">
    <source>
        <dbReference type="ARBA" id="ARBA00022692"/>
    </source>
</evidence>
<evidence type="ECO:0000256" key="4">
    <source>
        <dbReference type="ARBA" id="ARBA00023136"/>
    </source>
</evidence>
<evidence type="ECO:0000256" key="5">
    <source>
        <dbReference type="SAM" id="MobiDB-lite"/>
    </source>
</evidence>
<feature type="transmembrane region" description="Helical" evidence="6">
    <location>
        <begin position="396"/>
        <end position="419"/>
    </location>
</feature>